<feature type="region of interest" description="Disordered" evidence="1">
    <location>
        <begin position="1"/>
        <end position="32"/>
    </location>
</feature>
<proteinExistence type="predicted"/>
<evidence type="ECO:0000313" key="3">
    <source>
        <dbReference type="Proteomes" id="UP000316759"/>
    </source>
</evidence>
<protein>
    <submittedName>
        <fullName evidence="2">Uncharacterized protein</fullName>
    </submittedName>
</protein>
<feature type="compositionally biased region" description="Polar residues" evidence="1">
    <location>
        <begin position="16"/>
        <end position="26"/>
    </location>
</feature>
<sequence>MRELLIGKTNKPDEYNQPNKNELTSEQDIRTSRENAYVGHPHNLNAALWSQLGSTVMVRQDPRLHRSTNESDTPDQ</sequence>
<dbReference type="AlphaFoldDB" id="A0A504YTA3"/>
<gene>
    <name evidence="2" type="ORF">FGIG_04028</name>
</gene>
<feature type="compositionally biased region" description="Basic and acidic residues" evidence="1">
    <location>
        <begin position="1"/>
        <end position="14"/>
    </location>
</feature>
<comment type="caution">
    <text evidence="2">The sequence shown here is derived from an EMBL/GenBank/DDBJ whole genome shotgun (WGS) entry which is preliminary data.</text>
</comment>
<dbReference type="Proteomes" id="UP000316759">
    <property type="component" value="Unassembled WGS sequence"/>
</dbReference>
<organism evidence="2 3">
    <name type="scientific">Fasciola gigantica</name>
    <name type="common">Giant liver fluke</name>
    <dbReference type="NCBI Taxonomy" id="46835"/>
    <lineage>
        <taxon>Eukaryota</taxon>
        <taxon>Metazoa</taxon>
        <taxon>Spiralia</taxon>
        <taxon>Lophotrochozoa</taxon>
        <taxon>Platyhelminthes</taxon>
        <taxon>Trematoda</taxon>
        <taxon>Digenea</taxon>
        <taxon>Plagiorchiida</taxon>
        <taxon>Echinostomata</taxon>
        <taxon>Echinostomatoidea</taxon>
        <taxon>Fasciolidae</taxon>
        <taxon>Fasciola</taxon>
    </lineage>
</organism>
<evidence type="ECO:0000313" key="2">
    <source>
        <dbReference type="EMBL" id="TPP63845.1"/>
    </source>
</evidence>
<keyword evidence="3" id="KW-1185">Reference proteome</keyword>
<name>A0A504YTA3_FASGI</name>
<reference evidence="2 3" key="1">
    <citation type="submission" date="2019-04" db="EMBL/GenBank/DDBJ databases">
        <title>Annotation for the trematode Fasciola gigantica.</title>
        <authorList>
            <person name="Choi Y.-J."/>
        </authorList>
    </citation>
    <scope>NUCLEOTIDE SEQUENCE [LARGE SCALE GENOMIC DNA]</scope>
    <source>
        <strain evidence="2">Uganda_cow_1</strain>
    </source>
</reference>
<evidence type="ECO:0000256" key="1">
    <source>
        <dbReference type="SAM" id="MobiDB-lite"/>
    </source>
</evidence>
<dbReference type="EMBL" id="SUNJ01005171">
    <property type="protein sequence ID" value="TPP63845.1"/>
    <property type="molecule type" value="Genomic_DNA"/>
</dbReference>
<accession>A0A504YTA3</accession>